<organism evidence="3 4">
    <name type="scientific">Caenorhabditis nigoni</name>
    <dbReference type="NCBI Taxonomy" id="1611254"/>
    <lineage>
        <taxon>Eukaryota</taxon>
        <taxon>Metazoa</taxon>
        <taxon>Ecdysozoa</taxon>
        <taxon>Nematoda</taxon>
        <taxon>Chromadorea</taxon>
        <taxon>Rhabditida</taxon>
        <taxon>Rhabditina</taxon>
        <taxon>Rhabditomorpha</taxon>
        <taxon>Rhabditoidea</taxon>
        <taxon>Rhabditidae</taxon>
        <taxon>Peloderinae</taxon>
        <taxon>Caenorhabditis</taxon>
    </lineage>
</organism>
<dbReference type="GO" id="GO:0000731">
    <property type="term" value="P:DNA synthesis involved in DNA repair"/>
    <property type="evidence" value="ECO:0007669"/>
    <property type="project" value="TreeGrafter"/>
</dbReference>
<dbReference type="AlphaFoldDB" id="A0A2G5T359"/>
<protein>
    <recommendedName>
        <fullName evidence="2">Rad50/SbcC-type AAA domain-containing protein</fullName>
    </recommendedName>
</protein>
<dbReference type="Gene3D" id="3.40.50.300">
    <property type="entry name" value="P-loop containing nucleotide triphosphate hydrolases"/>
    <property type="match status" value="1"/>
</dbReference>
<name>A0A2G5T359_9PELO</name>
<evidence type="ECO:0000256" key="1">
    <source>
        <dbReference type="SAM" id="Coils"/>
    </source>
</evidence>
<evidence type="ECO:0000313" key="4">
    <source>
        <dbReference type="Proteomes" id="UP000230233"/>
    </source>
</evidence>
<comment type="caution">
    <text evidence="3">The sequence shown here is derived from an EMBL/GenBank/DDBJ whole genome shotgun (WGS) entry which is preliminary data.</text>
</comment>
<dbReference type="InterPro" id="IPR027417">
    <property type="entry name" value="P-loop_NTPase"/>
</dbReference>
<keyword evidence="4" id="KW-1185">Reference proteome</keyword>
<dbReference type="OrthoDB" id="10317035at2759"/>
<evidence type="ECO:0000259" key="2">
    <source>
        <dbReference type="Pfam" id="PF13476"/>
    </source>
</evidence>
<sequence length="314" mass="35142">MPYLHSINVVNFRDFRNRTFRFASGLNVIHGANSSGKSSLIAALQFGLTGSDPDAHGNVVLQFQDGETVVDLGRMKRRNGGEEYEIDGEPVEKREYEEELLRMGIKADHLSIMIHTGLRWENVDHTPAKVSKCIEKLDPRGGEIATQMNTVRRQLGNLPRSSRQAKELNDKLEELIQERNVLFDTRTLPNFNRKMQGFYGILVGDPLQAVALRPVGRRTGLLGVELNINHGPRGRGFVSEMSKTEKTKAAMSYSMALCEANNSRLVVFDDVDEVDPNAFQRYIDGLVGCATHLQIIVTSRHSGFANMAPHRIVL</sequence>
<dbReference type="InterPro" id="IPR038729">
    <property type="entry name" value="Rad50/SbcC_AAA"/>
</dbReference>
<dbReference type="PANTHER" id="PTHR32182">
    <property type="entry name" value="DNA REPLICATION AND REPAIR PROTEIN RECF"/>
    <property type="match status" value="1"/>
</dbReference>
<evidence type="ECO:0000313" key="3">
    <source>
        <dbReference type="EMBL" id="PIC21648.1"/>
    </source>
</evidence>
<dbReference type="GO" id="GO:0006302">
    <property type="term" value="P:double-strand break repair"/>
    <property type="evidence" value="ECO:0007669"/>
    <property type="project" value="InterPro"/>
</dbReference>
<dbReference type="PANTHER" id="PTHR32182:SF22">
    <property type="entry name" value="ATP-DEPENDENT ENDONUCLEASE, OLD FAMILY-RELATED"/>
    <property type="match status" value="1"/>
</dbReference>
<keyword evidence="1" id="KW-0175">Coiled coil</keyword>
<proteinExistence type="predicted"/>
<feature type="coiled-coil region" evidence="1">
    <location>
        <begin position="158"/>
        <end position="185"/>
    </location>
</feature>
<dbReference type="GO" id="GO:0016887">
    <property type="term" value="F:ATP hydrolysis activity"/>
    <property type="evidence" value="ECO:0007669"/>
    <property type="project" value="InterPro"/>
</dbReference>
<feature type="domain" description="Rad50/SbcC-type AAA" evidence="2">
    <location>
        <begin position="7"/>
        <end position="178"/>
    </location>
</feature>
<gene>
    <name evidence="3" type="primary">Cnig_chr_X.g26408</name>
    <name evidence="3" type="ORF">B9Z55_026408</name>
</gene>
<dbReference type="SUPFAM" id="SSF52540">
    <property type="entry name" value="P-loop containing nucleoside triphosphate hydrolases"/>
    <property type="match status" value="1"/>
</dbReference>
<reference evidence="4" key="1">
    <citation type="submission" date="2017-10" db="EMBL/GenBank/DDBJ databases">
        <title>Rapid genome shrinkage in a self-fertile nematode reveals novel sperm competition proteins.</title>
        <authorList>
            <person name="Yin D."/>
            <person name="Schwarz E.M."/>
            <person name="Thomas C.G."/>
            <person name="Felde R.L."/>
            <person name="Korf I.F."/>
            <person name="Cutter A.D."/>
            <person name="Schartner C.M."/>
            <person name="Ralston E.J."/>
            <person name="Meyer B.J."/>
            <person name="Haag E.S."/>
        </authorList>
    </citation>
    <scope>NUCLEOTIDE SEQUENCE [LARGE SCALE GENOMIC DNA]</scope>
    <source>
        <strain evidence="4">JU1422</strain>
    </source>
</reference>
<dbReference type="Proteomes" id="UP000230233">
    <property type="component" value="Chromosome X"/>
</dbReference>
<dbReference type="EMBL" id="PDUG01000006">
    <property type="protein sequence ID" value="PIC21648.1"/>
    <property type="molecule type" value="Genomic_DNA"/>
</dbReference>
<accession>A0A2G5T359</accession>
<dbReference type="Pfam" id="PF13476">
    <property type="entry name" value="AAA_23"/>
    <property type="match status" value="1"/>
</dbReference>